<evidence type="ECO:0000313" key="2">
    <source>
        <dbReference type="Proteomes" id="UP000230935"/>
    </source>
</evidence>
<comment type="caution">
    <text evidence="1">The sequence shown here is derived from an EMBL/GenBank/DDBJ whole genome shotgun (WGS) entry which is preliminary data.</text>
</comment>
<reference evidence="2" key="1">
    <citation type="submission" date="2017-09" db="EMBL/GenBank/DDBJ databases">
        <title>Depth-based differentiation of microbial function through sediment-hosted aquifers and enrichment of novel symbionts in the deep terrestrial subsurface.</title>
        <authorList>
            <person name="Probst A.J."/>
            <person name="Ladd B."/>
            <person name="Jarett J.K."/>
            <person name="Geller-Mcgrath D.E."/>
            <person name="Sieber C.M.K."/>
            <person name="Emerson J.B."/>
            <person name="Anantharaman K."/>
            <person name="Thomas B.C."/>
            <person name="Malmstrom R."/>
            <person name="Stieglmeier M."/>
            <person name="Klingl A."/>
            <person name="Woyke T."/>
            <person name="Ryan C.M."/>
            <person name="Banfield J.F."/>
        </authorList>
    </citation>
    <scope>NUCLEOTIDE SEQUENCE [LARGE SCALE GENOMIC DNA]</scope>
</reference>
<gene>
    <name evidence="1" type="ORF">COT81_05675</name>
</gene>
<organism evidence="1 2">
    <name type="scientific">Candidatus Buchananbacteria bacterium CG10_big_fil_rev_8_21_14_0_10_42_9</name>
    <dbReference type="NCBI Taxonomy" id="1974526"/>
    <lineage>
        <taxon>Bacteria</taxon>
        <taxon>Candidatus Buchananiibacteriota</taxon>
    </lineage>
</organism>
<dbReference type="AlphaFoldDB" id="A0A2H0VZM0"/>
<protein>
    <submittedName>
        <fullName evidence="1">Uncharacterized protein</fullName>
    </submittedName>
</protein>
<sequence>MGNTALIRETFYKENRFEISLLDILIPTKLVGFNTSLINLICQGHDKIKTPLTRQGSFQNI</sequence>
<name>A0A2H0VZM0_9BACT</name>
<proteinExistence type="predicted"/>
<evidence type="ECO:0000313" key="1">
    <source>
        <dbReference type="EMBL" id="PIS04559.1"/>
    </source>
</evidence>
<dbReference type="EMBL" id="PEZZ01000049">
    <property type="protein sequence ID" value="PIS04559.1"/>
    <property type="molecule type" value="Genomic_DNA"/>
</dbReference>
<dbReference type="Proteomes" id="UP000230935">
    <property type="component" value="Unassembled WGS sequence"/>
</dbReference>
<accession>A0A2H0VZM0</accession>